<feature type="domain" description="DUF4189" evidence="2">
    <location>
        <begin position="35"/>
        <end position="126"/>
    </location>
</feature>
<keyword evidence="4" id="KW-1185">Reference proteome</keyword>
<comment type="caution">
    <text evidence="3">The sequence shown here is derived from an EMBL/GenBank/DDBJ whole genome shotgun (WGS) entry which is preliminary data.</text>
</comment>
<keyword evidence="1" id="KW-0732">Signal</keyword>
<evidence type="ECO:0000313" key="3">
    <source>
        <dbReference type="EMBL" id="MFF0544479.1"/>
    </source>
</evidence>
<dbReference type="Proteomes" id="UP001601444">
    <property type="component" value="Unassembled WGS sequence"/>
</dbReference>
<evidence type="ECO:0000259" key="2">
    <source>
        <dbReference type="Pfam" id="PF13827"/>
    </source>
</evidence>
<accession>A0ABW6PPY4</accession>
<gene>
    <name evidence="3" type="ORF">ACFYTF_16735</name>
</gene>
<organism evidence="3 4">
    <name type="scientific">Nocardia thailandica</name>
    <dbReference type="NCBI Taxonomy" id="257275"/>
    <lineage>
        <taxon>Bacteria</taxon>
        <taxon>Bacillati</taxon>
        <taxon>Actinomycetota</taxon>
        <taxon>Actinomycetes</taxon>
        <taxon>Mycobacteriales</taxon>
        <taxon>Nocardiaceae</taxon>
        <taxon>Nocardia</taxon>
    </lineage>
</organism>
<reference evidence="3 4" key="1">
    <citation type="submission" date="2024-10" db="EMBL/GenBank/DDBJ databases">
        <title>The Natural Products Discovery Center: Release of the First 8490 Sequenced Strains for Exploring Actinobacteria Biosynthetic Diversity.</title>
        <authorList>
            <person name="Kalkreuter E."/>
            <person name="Kautsar S.A."/>
            <person name="Yang D."/>
            <person name="Bader C.D."/>
            <person name="Teijaro C.N."/>
            <person name="Fluegel L."/>
            <person name="Davis C.M."/>
            <person name="Simpson J.R."/>
            <person name="Lauterbach L."/>
            <person name="Steele A.D."/>
            <person name="Gui C."/>
            <person name="Meng S."/>
            <person name="Li G."/>
            <person name="Viehrig K."/>
            <person name="Ye F."/>
            <person name="Su P."/>
            <person name="Kiefer A.F."/>
            <person name="Nichols A."/>
            <person name="Cepeda A.J."/>
            <person name="Yan W."/>
            <person name="Fan B."/>
            <person name="Jiang Y."/>
            <person name="Adhikari A."/>
            <person name="Zheng C.-J."/>
            <person name="Schuster L."/>
            <person name="Cowan T.M."/>
            <person name="Smanski M.J."/>
            <person name="Chevrette M.G."/>
            <person name="De Carvalho L.P.S."/>
            <person name="Shen B."/>
        </authorList>
    </citation>
    <scope>NUCLEOTIDE SEQUENCE [LARGE SCALE GENOMIC DNA]</scope>
    <source>
        <strain evidence="3 4">NPDC004045</strain>
    </source>
</reference>
<evidence type="ECO:0000256" key="1">
    <source>
        <dbReference type="SAM" id="SignalP"/>
    </source>
</evidence>
<dbReference type="InterPro" id="IPR025240">
    <property type="entry name" value="DUF4189"/>
</dbReference>
<proteinExistence type="predicted"/>
<feature type="signal peptide" evidence="1">
    <location>
        <begin position="1"/>
        <end position="29"/>
    </location>
</feature>
<sequence length="132" mass="13751">MKRLLTSAAVLIATVGSLLAVFGTAPAMAQSRSYYGAIAVSIDTGHYSFTYNYSSYSEAESAAVSSCLRNGGGSDCDAKLSWRNGCGALAISKGWWSYGSGATITAAKNKALSNNPGSARIEHWNCTSGYSL</sequence>
<feature type="chain" id="PRO_5046559360" evidence="1">
    <location>
        <begin position="30"/>
        <end position="132"/>
    </location>
</feature>
<name>A0ABW6PPY4_9NOCA</name>
<dbReference type="Pfam" id="PF13827">
    <property type="entry name" value="DUF4189"/>
    <property type="match status" value="1"/>
</dbReference>
<dbReference type="RefSeq" id="WP_043654250.1">
    <property type="nucleotide sequence ID" value="NZ_JBIAMX010000009.1"/>
</dbReference>
<dbReference type="EMBL" id="JBIAMX010000009">
    <property type="protein sequence ID" value="MFF0544479.1"/>
    <property type="molecule type" value="Genomic_DNA"/>
</dbReference>
<protein>
    <submittedName>
        <fullName evidence="3">DUF4189 domain-containing protein</fullName>
    </submittedName>
</protein>
<evidence type="ECO:0000313" key="4">
    <source>
        <dbReference type="Proteomes" id="UP001601444"/>
    </source>
</evidence>